<reference evidence="2 3" key="1">
    <citation type="submission" date="2018-06" db="EMBL/GenBank/DDBJ databases">
        <authorList>
            <consortium name="Pathogen Informatics"/>
            <person name="Doyle S."/>
        </authorList>
    </citation>
    <scope>NUCLEOTIDE SEQUENCE [LARGE SCALE GENOMIC DNA]</scope>
    <source>
        <strain evidence="2 3">NCTC11227</strain>
    </source>
</reference>
<feature type="region of interest" description="Disordered" evidence="1">
    <location>
        <begin position="47"/>
        <end position="80"/>
    </location>
</feature>
<organism evidence="2 3">
    <name type="scientific">Moraxella ovis</name>
    <dbReference type="NCBI Taxonomy" id="29433"/>
    <lineage>
        <taxon>Bacteria</taxon>
        <taxon>Pseudomonadati</taxon>
        <taxon>Pseudomonadota</taxon>
        <taxon>Gammaproteobacteria</taxon>
        <taxon>Moraxellales</taxon>
        <taxon>Moraxellaceae</taxon>
        <taxon>Moraxella</taxon>
    </lineage>
</organism>
<dbReference type="AlphaFoldDB" id="A0A378PJ77"/>
<gene>
    <name evidence="2" type="ORF">NCTC11227_00820</name>
</gene>
<sequence length="128" mass="14340">MRTGDLSDGIVPYTSSHLENVNSETIITGRHNIHENPKTILQLRKIPHEEIDTPRPNANKPESPKDSLAPAEQNMDDLEELEITKESGRLDILNESESLNGLENSEALKDLEISEEVTELLQDSLTIE</sequence>
<evidence type="ECO:0000313" key="2">
    <source>
        <dbReference type="EMBL" id="STY86822.1"/>
    </source>
</evidence>
<accession>A0A378PJ77</accession>
<evidence type="ECO:0000256" key="1">
    <source>
        <dbReference type="SAM" id="MobiDB-lite"/>
    </source>
</evidence>
<protein>
    <submittedName>
        <fullName evidence="2">Uncharacterized protein</fullName>
    </submittedName>
</protein>
<evidence type="ECO:0000313" key="3">
    <source>
        <dbReference type="Proteomes" id="UP000255102"/>
    </source>
</evidence>
<dbReference type="EMBL" id="UGPW01000001">
    <property type="protein sequence ID" value="STY86822.1"/>
    <property type="molecule type" value="Genomic_DNA"/>
</dbReference>
<dbReference type="Proteomes" id="UP000255102">
    <property type="component" value="Unassembled WGS sequence"/>
</dbReference>
<dbReference type="RefSeq" id="WP_063513848.1">
    <property type="nucleotide sequence ID" value="NZ_UGPW01000001.1"/>
</dbReference>
<name>A0A378PJ77_9GAMM</name>
<proteinExistence type="predicted"/>